<protein>
    <submittedName>
        <fullName evidence="2">Type II secretion system protein</fullName>
    </submittedName>
</protein>
<proteinExistence type="predicted"/>
<evidence type="ECO:0000313" key="2">
    <source>
        <dbReference type="EMBL" id="TFD52046.1"/>
    </source>
</evidence>
<keyword evidence="3" id="KW-1185">Reference proteome</keyword>
<evidence type="ECO:0000256" key="1">
    <source>
        <dbReference type="SAM" id="Phobius"/>
    </source>
</evidence>
<dbReference type="Proteomes" id="UP000297447">
    <property type="component" value="Unassembled WGS sequence"/>
</dbReference>
<keyword evidence="1" id="KW-1133">Transmembrane helix</keyword>
<dbReference type="AlphaFoldDB" id="A0A4R9A4G9"/>
<comment type="caution">
    <text evidence="2">The sequence shown here is derived from an EMBL/GenBank/DDBJ whole genome shotgun (WGS) entry which is preliminary data.</text>
</comment>
<dbReference type="InterPro" id="IPR045584">
    <property type="entry name" value="Pilin-like"/>
</dbReference>
<evidence type="ECO:0000313" key="3">
    <source>
        <dbReference type="Proteomes" id="UP000297447"/>
    </source>
</evidence>
<gene>
    <name evidence="2" type="ORF">E3T55_07095</name>
</gene>
<accession>A0A4R9A4G9</accession>
<reference evidence="2 3" key="1">
    <citation type="submission" date="2019-03" db="EMBL/GenBank/DDBJ databases">
        <title>Genomics of glacier-inhabiting Cryobacterium strains.</title>
        <authorList>
            <person name="Liu Q."/>
            <person name="Xin Y.-H."/>
        </authorList>
    </citation>
    <scope>NUCLEOTIDE SEQUENCE [LARGE SCALE GENOMIC DNA]</scope>
    <source>
        <strain evidence="2 3">Hh14</strain>
    </source>
</reference>
<sequence length="132" mass="13515">MQKTETTESGFGLIEIVVSMFLLGLLAVAFLPLIVQSMQVSVVNASIATATQLVSEQIEQARAQGTVCSALPASDSATSSIDSTLTVQRVRGVCPAAPAGYPGVVTFRVSVVQAGSSTPLAEASTLIFVSAP</sequence>
<keyword evidence="1" id="KW-0812">Transmembrane</keyword>
<name>A0A4R9A4G9_9MICO</name>
<dbReference type="RefSeq" id="WP_134518884.1">
    <property type="nucleotide sequence ID" value="NZ_SOHE01000032.1"/>
</dbReference>
<dbReference type="SUPFAM" id="SSF54523">
    <property type="entry name" value="Pili subunits"/>
    <property type="match status" value="1"/>
</dbReference>
<organism evidence="2 3">
    <name type="scientific">Cryobacterium frigoriphilum</name>
    <dbReference type="NCBI Taxonomy" id="1259150"/>
    <lineage>
        <taxon>Bacteria</taxon>
        <taxon>Bacillati</taxon>
        <taxon>Actinomycetota</taxon>
        <taxon>Actinomycetes</taxon>
        <taxon>Micrococcales</taxon>
        <taxon>Microbacteriaceae</taxon>
        <taxon>Cryobacterium</taxon>
    </lineage>
</organism>
<keyword evidence="1" id="KW-0472">Membrane</keyword>
<dbReference type="EMBL" id="SOHE01000032">
    <property type="protein sequence ID" value="TFD52046.1"/>
    <property type="molecule type" value="Genomic_DNA"/>
</dbReference>
<feature type="transmembrane region" description="Helical" evidence="1">
    <location>
        <begin position="12"/>
        <end position="35"/>
    </location>
</feature>
<dbReference type="OrthoDB" id="5123990at2"/>